<organism evidence="9 10">
    <name type="scientific">Helobdella robusta</name>
    <name type="common">Californian leech</name>
    <dbReference type="NCBI Taxonomy" id="6412"/>
    <lineage>
        <taxon>Eukaryota</taxon>
        <taxon>Metazoa</taxon>
        <taxon>Spiralia</taxon>
        <taxon>Lophotrochozoa</taxon>
        <taxon>Annelida</taxon>
        <taxon>Clitellata</taxon>
        <taxon>Hirudinea</taxon>
        <taxon>Rhynchobdellida</taxon>
        <taxon>Glossiphoniidae</taxon>
        <taxon>Helobdella</taxon>
    </lineage>
</organism>
<dbReference type="InterPro" id="IPR050174">
    <property type="entry name" value="Protocadherin/Cadherin-CA"/>
</dbReference>
<dbReference type="GO" id="GO:0016020">
    <property type="term" value="C:membrane"/>
    <property type="evidence" value="ECO:0007669"/>
    <property type="project" value="UniProtKB-SubCell"/>
</dbReference>
<dbReference type="GeneID" id="20201924"/>
<evidence type="ECO:0000256" key="1">
    <source>
        <dbReference type="ARBA" id="ARBA00004167"/>
    </source>
</evidence>
<evidence type="ECO:0000256" key="3">
    <source>
        <dbReference type="ARBA" id="ARBA00022989"/>
    </source>
</evidence>
<reference evidence="10" key="1">
    <citation type="submission" date="2012-12" db="EMBL/GenBank/DDBJ databases">
        <authorList>
            <person name="Hellsten U."/>
            <person name="Grimwood J."/>
            <person name="Chapman J.A."/>
            <person name="Shapiro H."/>
            <person name="Aerts A."/>
            <person name="Otillar R.P."/>
            <person name="Terry A.Y."/>
            <person name="Boore J.L."/>
            <person name="Simakov O."/>
            <person name="Marletaz F."/>
            <person name="Cho S.-J."/>
            <person name="Edsinger-Gonzales E."/>
            <person name="Havlak P."/>
            <person name="Kuo D.-H."/>
            <person name="Larsson T."/>
            <person name="Lv J."/>
            <person name="Arendt D."/>
            <person name="Savage R."/>
            <person name="Osoegawa K."/>
            <person name="de Jong P."/>
            <person name="Lindberg D.R."/>
            <person name="Seaver E.C."/>
            <person name="Weisblat D.A."/>
            <person name="Putnam N.H."/>
            <person name="Grigoriev I.V."/>
            <person name="Rokhsar D.S."/>
        </authorList>
    </citation>
    <scope>NUCLEOTIDE SEQUENCE</scope>
</reference>
<dbReference type="RefSeq" id="XP_009011177.1">
    <property type="nucleotide sequence ID" value="XM_009012929.1"/>
</dbReference>
<dbReference type="Proteomes" id="UP000015101">
    <property type="component" value="Unassembled WGS sequence"/>
</dbReference>
<gene>
    <name evidence="9" type="primary">20201924</name>
    <name evidence="8" type="ORF">HELRODRAFT_167420</name>
</gene>
<evidence type="ECO:0000256" key="6">
    <source>
        <dbReference type="SAM" id="MobiDB-lite"/>
    </source>
</evidence>
<dbReference type="EMBL" id="AMQM01002776">
    <property type="status" value="NOT_ANNOTATED_CDS"/>
    <property type="molecule type" value="Genomic_DNA"/>
</dbReference>
<feature type="compositionally biased region" description="Polar residues" evidence="6">
    <location>
        <begin position="64"/>
        <end position="83"/>
    </location>
</feature>
<dbReference type="PRINTS" id="PR00205">
    <property type="entry name" value="CADHERIN"/>
</dbReference>
<reference evidence="9" key="3">
    <citation type="submission" date="2015-06" db="UniProtKB">
        <authorList>
            <consortium name="EnsemblMetazoa"/>
        </authorList>
    </citation>
    <scope>IDENTIFICATION</scope>
</reference>
<evidence type="ECO:0000313" key="9">
    <source>
        <dbReference type="EnsemblMetazoa" id="HelroP167420"/>
    </source>
</evidence>
<keyword evidence="3" id="KW-0472">Membrane</keyword>
<evidence type="ECO:0000313" key="10">
    <source>
        <dbReference type="Proteomes" id="UP000015101"/>
    </source>
</evidence>
<dbReference type="EMBL" id="KB095858">
    <property type="protein sequence ID" value="ESO10908.1"/>
    <property type="molecule type" value="Genomic_DNA"/>
</dbReference>
<sequence>MRQKVTAKYLKSKIQNITNNSSFCNYPYDEKFDSSTEIKQNCFIWSRFLNLKITLARTKEIPTRSRTTAKSSKPTPQTSFTTPTEHNTRLLLLLLFLYIISQTSGFSNFSQNITVLDQTPALTRVGQIGNGLPGISGPFEIHVEDRTNALFTVDSNDGSVTTKVQVQRSSTSSNNMYYMIAFTNNAQIDVTIYVISSTSSRAPIFRPTSFSSLIPLENQFINYTFFVATVTDPNENDTVKQCTIISDPGSNNNASSQIGSAFPFTLKQTAAPNRAVTLELVLSSVVNLLGRYIFGIKAVDSSAAGMQSILRVNITMVSKDSNVPPNPTPSLTFVKSRYEITVNENTESGVGLVQLQATSPDSNSSRIKYTLAEMSSNDEFAINSTTGWLSLRRLLNVDYKDTYDLVAVATITTSAGASTATTLVHIKVTTSPSMDIQIVFLTDDGSPKISKLAMPNDPVAYVSLDNVDASFQFDVALEGGEGRFGLTTSGDMIYLVVVSKSLADAKPLYSMRFKTFYLAHPLKFSWKDFVLRIVENNGDGKDYPLMFENLRYDVALDGASQVGTEVLTVKLLSDVALMRQKKNNNLNSLDSNSTAYNNTSINHNTPRYRFNMTGAFEKYFHLDSLTGTIVTSHLFDCSFWTEMALGVEAYRPFVGYDVLTVANNLAYTDVVVKLLWSPTSIRAPSFEKPFYRFEINLYDKNVDGSENAIKSGMCFGKQIHVNEDIEHADITVTTSTMIFTRIHQ</sequence>
<dbReference type="Gene3D" id="2.60.40.60">
    <property type="entry name" value="Cadherins"/>
    <property type="match status" value="1"/>
</dbReference>
<dbReference type="PANTHER" id="PTHR24028">
    <property type="entry name" value="CADHERIN-87A"/>
    <property type="match status" value="1"/>
</dbReference>
<dbReference type="HOGENOM" id="CLU_373514_0_0_1"/>
<dbReference type="InterPro" id="IPR002126">
    <property type="entry name" value="Cadherin-like_dom"/>
</dbReference>
<dbReference type="SUPFAM" id="SSF49313">
    <property type="entry name" value="Cadherin-like"/>
    <property type="match status" value="1"/>
</dbReference>
<keyword evidence="5" id="KW-0106">Calcium</keyword>
<dbReference type="CTD" id="20201924"/>
<dbReference type="EnsemblMetazoa" id="HelroT167420">
    <property type="protein sequence ID" value="HelroP167420"/>
    <property type="gene ID" value="HelroG167420"/>
</dbReference>
<evidence type="ECO:0000256" key="2">
    <source>
        <dbReference type="ARBA" id="ARBA00022692"/>
    </source>
</evidence>
<evidence type="ECO:0000313" key="8">
    <source>
        <dbReference type="EMBL" id="ESO10908.1"/>
    </source>
</evidence>
<proteinExistence type="predicted"/>
<dbReference type="CDD" id="cd11304">
    <property type="entry name" value="Cadherin_repeat"/>
    <property type="match status" value="1"/>
</dbReference>
<dbReference type="Pfam" id="PF00028">
    <property type="entry name" value="Cadherin"/>
    <property type="match status" value="1"/>
</dbReference>
<dbReference type="InterPro" id="IPR015919">
    <property type="entry name" value="Cadherin-like_sf"/>
</dbReference>
<dbReference type="AlphaFoldDB" id="T1EZC4"/>
<dbReference type="InParanoid" id="T1EZC4"/>
<keyword evidence="2" id="KW-0812">Transmembrane</keyword>
<keyword evidence="3" id="KW-1133">Transmembrane helix</keyword>
<reference evidence="8 10" key="2">
    <citation type="journal article" date="2013" name="Nature">
        <title>Insights into bilaterian evolution from three spiralian genomes.</title>
        <authorList>
            <person name="Simakov O."/>
            <person name="Marletaz F."/>
            <person name="Cho S.J."/>
            <person name="Edsinger-Gonzales E."/>
            <person name="Havlak P."/>
            <person name="Hellsten U."/>
            <person name="Kuo D.H."/>
            <person name="Larsson T."/>
            <person name="Lv J."/>
            <person name="Arendt D."/>
            <person name="Savage R."/>
            <person name="Osoegawa K."/>
            <person name="de Jong P."/>
            <person name="Grimwood J."/>
            <person name="Chapman J.A."/>
            <person name="Shapiro H."/>
            <person name="Aerts A."/>
            <person name="Otillar R.P."/>
            <person name="Terry A.Y."/>
            <person name="Boore J.L."/>
            <person name="Grigoriev I.V."/>
            <person name="Lindberg D.R."/>
            <person name="Seaver E.C."/>
            <person name="Weisblat D.A."/>
            <person name="Putnam N.H."/>
            <person name="Rokhsar D.S."/>
        </authorList>
    </citation>
    <scope>NUCLEOTIDE SEQUENCE</scope>
</reference>
<feature type="domain" description="Cadherin" evidence="7">
    <location>
        <begin position="334"/>
        <end position="449"/>
    </location>
</feature>
<dbReference type="KEGG" id="hro:HELRODRAFT_167420"/>
<protein>
    <recommendedName>
        <fullName evidence="7">Cadherin domain-containing protein</fullName>
    </recommendedName>
</protein>
<dbReference type="eggNOG" id="KOG3594">
    <property type="taxonomic scope" value="Eukaryota"/>
</dbReference>
<dbReference type="GO" id="GO:0007156">
    <property type="term" value="P:homophilic cell adhesion via plasma membrane adhesion molecules"/>
    <property type="evidence" value="ECO:0007669"/>
    <property type="project" value="InterPro"/>
</dbReference>
<name>T1EZC4_HELRO</name>
<dbReference type="GO" id="GO:0005509">
    <property type="term" value="F:calcium ion binding"/>
    <property type="evidence" value="ECO:0007669"/>
    <property type="project" value="UniProtKB-UniRule"/>
</dbReference>
<keyword evidence="4" id="KW-0325">Glycoprotein</keyword>
<accession>T1EZC4</accession>
<keyword evidence="10" id="KW-1185">Reference proteome</keyword>
<dbReference type="PROSITE" id="PS50268">
    <property type="entry name" value="CADHERIN_2"/>
    <property type="match status" value="1"/>
</dbReference>
<evidence type="ECO:0000259" key="7">
    <source>
        <dbReference type="PROSITE" id="PS50268"/>
    </source>
</evidence>
<evidence type="ECO:0000256" key="4">
    <source>
        <dbReference type="ARBA" id="ARBA00023180"/>
    </source>
</evidence>
<comment type="subcellular location">
    <subcellularLocation>
        <location evidence="1">Membrane</location>
        <topology evidence="1">Single-pass membrane protein</topology>
    </subcellularLocation>
</comment>
<evidence type="ECO:0000256" key="5">
    <source>
        <dbReference type="PROSITE-ProRule" id="PRU00043"/>
    </source>
</evidence>
<dbReference type="PANTHER" id="PTHR24028:SF328">
    <property type="entry name" value="CADHERIN-3"/>
    <property type="match status" value="1"/>
</dbReference>
<feature type="region of interest" description="Disordered" evidence="6">
    <location>
        <begin position="62"/>
        <end position="83"/>
    </location>
</feature>